<comment type="caution">
    <text evidence="1">The sequence shown here is derived from an EMBL/GenBank/DDBJ whole genome shotgun (WGS) entry which is preliminary data.</text>
</comment>
<protein>
    <submittedName>
        <fullName evidence="1">Uncharacterized protein</fullName>
    </submittedName>
</protein>
<gene>
    <name evidence="1" type="ORF">TNIN_26131</name>
</gene>
<evidence type="ECO:0000313" key="2">
    <source>
        <dbReference type="Proteomes" id="UP000886998"/>
    </source>
</evidence>
<sequence>MMSMLSQTFDINDRLHISSERSLDMPKVVNVSPCIVLTRLHATTHYSLQLINFGKEVKPQRLIHPGLSFASALLWHNRAMIVP</sequence>
<evidence type="ECO:0000313" key="1">
    <source>
        <dbReference type="EMBL" id="GFY45064.1"/>
    </source>
</evidence>
<name>A0A8X7BX17_9ARAC</name>
<dbReference type="Proteomes" id="UP000886998">
    <property type="component" value="Unassembled WGS sequence"/>
</dbReference>
<dbReference type="AlphaFoldDB" id="A0A8X7BX17"/>
<dbReference type="EMBL" id="BMAV01004599">
    <property type="protein sequence ID" value="GFY45064.1"/>
    <property type="molecule type" value="Genomic_DNA"/>
</dbReference>
<proteinExistence type="predicted"/>
<accession>A0A8X7BX17</accession>
<organism evidence="1 2">
    <name type="scientific">Trichonephila inaurata madagascariensis</name>
    <dbReference type="NCBI Taxonomy" id="2747483"/>
    <lineage>
        <taxon>Eukaryota</taxon>
        <taxon>Metazoa</taxon>
        <taxon>Ecdysozoa</taxon>
        <taxon>Arthropoda</taxon>
        <taxon>Chelicerata</taxon>
        <taxon>Arachnida</taxon>
        <taxon>Araneae</taxon>
        <taxon>Araneomorphae</taxon>
        <taxon>Entelegynae</taxon>
        <taxon>Araneoidea</taxon>
        <taxon>Nephilidae</taxon>
        <taxon>Trichonephila</taxon>
        <taxon>Trichonephila inaurata</taxon>
    </lineage>
</organism>
<keyword evidence="2" id="KW-1185">Reference proteome</keyword>
<reference evidence="1" key="1">
    <citation type="submission" date="2020-08" db="EMBL/GenBank/DDBJ databases">
        <title>Multicomponent nature underlies the extraordinary mechanical properties of spider dragline silk.</title>
        <authorList>
            <person name="Kono N."/>
            <person name="Nakamura H."/>
            <person name="Mori M."/>
            <person name="Yoshida Y."/>
            <person name="Ohtoshi R."/>
            <person name="Malay A.D."/>
            <person name="Moran D.A.P."/>
            <person name="Tomita M."/>
            <person name="Numata K."/>
            <person name="Arakawa K."/>
        </authorList>
    </citation>
    <scope>NUCLEOTIDE SEQUENCE</scope>
</reference>